<feature type="compositionally biased region" description="Acidic residues" evidence="1">
    <location>
        <begin position="21"/>
        <end position="31"/>
    </location>
</feature>
<feature type="compositionally biased region" description="Polar residues" evidence="1">
    <location>
        <begin position="254"/>
        <end position="266"/>
    </location>
</feature>
<feature type="compositionally biased region" description="Polar residues" evidence="1">
    <location>
        <begin position="230"/>
        <end position="240"/>
    </location>
</feature>
<feature type="region of interest" description="Disordered" evidence="1">
    <location>
        <begin position="1"/>
        <end position="73"/>
    </location>
</feature>
<dbReference type="VEuPathDB" id="FungiDB:YALI0_B09141g"/>
<feature type="region of interest" description="Disordered" evidence="1">
    <location>
        <begin position="227"/>
        <end position="280"/>
    </location>
</feature>
<dbReference type="OrthoDB" id="4092429at2759"/>
<dbReference type="VEuPathDB" id="FungiDB:YALI1_B12267g"/>
<feature type="region of interest" description="Disordered" evidence="1">
    <location>
        <begin position="303"/>
        <end position="332"/>
    </location>
</feature>
<organism evidence="2 3">
    <name type="scientific">Yarrowia lipolytica</name>
    <name type="common">Candida lipolytica</name>
    <dbReference type="NCBI Taxonomy" id="4952"/>
    <lineage>
        <taxon>Eukaryota</taxon>
        <taxon>Fungi</taxon>
        <taxon>Dikarya</taxon>
        <taxon>Ascomycota</taxon>
        <taxon>Saccharomycotina</taxon>
        <taxon>Dipodascomycetes</taxon>
        <taxon>Dipodascales</taxon>
        <taxon>Dipodascales incertae sedis</taxon>
        <taxon>Yarrowia</taxon>
    </lineage>
</organism>
<feature type="compositionally biased region" description="Polar residues" evidence="1">
    <location>
        <begin position="532"/>
        <end position="544"/>
    </location>
</feature>
<dbReference type="EMBL" id="KZ858952">
    <property type="protein sequence ID" value="RDW28480.1"/>
    <property type="molecule type" value="Genomic_DNA"/>
</dbReference>
<feature type="region of interest" description="Disordered" evidence="1">
    <location>
        <begin position="490"/>
        <end position="567"/>
    </location>
</feature>
<feature type="region of interest" description="Disordered" evidence="1">
    <location>
        <begin position="113"/>
        <end position="135"/>
    </location>
</feature>
<accession>A0A371CEG9</accession>
<evidence type="ECO:0000313" key="2">
    <source>
        <dbReference type="EMBL" id="RDW28480.1"/>
    </source>
</evidence>
<feature type="compositionally biased region" description="Low complexity" evidence="1">
    <location>
        <begin position="391"/>
        <end position="402"/>
    </location>
</feature>
<gene>
    <name evidence="2" type="ORF">B0I71DRAFT_127391</name>
</gene>
<evidence type="ECO:0000313" key="3">
    <source>
        <dbReference type="Proteomes" id="UP000256601"/>
    </source>
</evidence>
<feature type="compositionally biased region" description="Low complexity" evidence="1">
    <location>
        <begin position="427"/>
        <end position="441"/>
    </location>
</feature>
<feature type="region of interest" description="Disordered" evidence="1">
    <location>
        <begin position="381"/>
        <end position="445"/>
    </location>
</feature>
<reference evidence="2 3" key="1">
    <citation type="submission" date="2018-07" db="EMBL/GenBank/DDBJ databases">
        <title>Draft Genome Assemblies for Five Robust Yarrowia lipolytica Strains Exhibiting High Lipid Production and Pentose Sugar Utilization and Sugar Alcohol Secretion from Undetoxified Lignocellulosic Biomass Hydrolysates.</title>
        <authorList>
            <consortium name="DOE Joint Genome Institute"/>
            <person name="Walker C."/>
            <person name="Ryu S."/>
            <person name="Na H."/>
            <person name="Zane M."/>
            <person name="LaButti K."/>
            <person name="Lipzen A."/>
            <person name="Haridas S."/>
            <person name="Barry K."/>
            <person name="Grigoriev I.V."/>
            <person name="Quarterman J."/>
            <person name="Slininger P."/>
            <person name="Dien B."/>
            <person name="Trinh C.T."/>
        </authorList>
    </citation>
    <scope>NUCLEOTIDE SEQUENCE [LARGE SCALE GENOMIC DNA]</scope>
    <source>
        <strain evidence="2 3">YB392</strain>
    </source>
</reference>
<protein>
    <submittedName>
        <fullName evidence="2">Uncharacterized protein</fullName>
    </submittedName>
</protein>
<name>A0A371CEG9_YARLL</name>
<sequence length="576" mass="63777">MGLPICALDGPERKRRRLDGETDLEMSDTDDMAFKDDVASSSAAPPVPSGPRLALWATDMSSDSETSEEDDVRPFAASLQSFTRALPRLDESSGDNLFTPSSVLQPWRMWDNEEDEDDQQQQYSQQMPRPRRRTLLTLPLRRRNAFRVSSTSSSRELDSEIDNNRSTAAELLRRINVSSHRSPPPLPQISETHLMSELSEFVPGGTLSAEVADMYRQGMVSAQEAAYLSRSGSEEQQVSDHLSEQGHLTHVSDSRATTPLRSSTPLDTLEDPANLSSSSRLARLEADFERLETERRMRDFDAQDSHYGPVSSTLPTPSFLDHPPDAHLGDLTSPRVTISEQQVPALMPETVPLLSQQLADTATRQTVHFEFPDDATPSVAAAEERATEFHSSASIDSDSNRSLPSEESPSGHVSFGSVSFAADTVDSQSSSEPGESPESPQVLPIEDTLVIPFTRSPSPYEYPVSPASSIDYERRDYNRRRSRSLECLEEGGRRGRSRGGRAAADRAAYVSDPEPDVAMFPQSGEIAHRRSNSLPFSSRRQSVGSQSEPESSMRRSRSQSAGSDRRVRFRLAVRFQ</sequence>
<dbReference type="AlphaFoldDB" id="A0A371CEG9"/>
<evidence type="ECO:0000256" key="1">
    <source>
        <dbReference type="SAM" id="MobiDB-lite"/>
    </source>
</evidence>
<dbReference type="Proteomes" id="UP000256601">
    <property type="component" value="Unassembled WGS sequence"/>
</dbReference>
<proteinExistence type="predicted"/>